<comment type="caution">
    <text evidence="2">The sequence shown here is derived from an EMBL/GenBank/DDBJ whole genome shotgun (WGS) entry which is preliminary data.</text>
</comment>
<sequence>MARSILGTIGLAATVALAAPIALFGVNRLLDGETVVGAAAVGVAVLMLLVERYLTTPGDIPGKVLGATVGRVVKEPDEDDED</sequence>
<proteinExistence type="predicted"/>
<dbReference type="Pfam" id="PF24377">
    <property type="entry name" value="DUF7533"/>
    <property type="match status" value="1"/>
</dbReference>
<evidence type="ECO:0000313" key="3">
    <source>
        <dbReference type="Proteomes" id="UP001596398"/>
    </source>
</evidence>
<organism evidence="2 3">
    <name type="scientific">Halosegnis marinus</name>
    <dbReference type="NCBI Taxonomy" id="3034023"/>
    <lineage>
        <taxon>Archaea</taxon>
        <taxon>Methanobacteriati</taxon>
        <taxon>Methanobacteriota</taxon>
        <taxon>Stenosarchaea group</taxon>
        <taxon>Halobacteria</taxon>
        <taxon>Halobacteriales</taxon>
        <taxon>Natronomonadaceae</taxon>
        <taxon>Halosegnis</taxon>
    </lineage>
</organism>
<dbReference type="AlphaFoldDB" id="A0ABD5ZMG4"/>
<dbReference type="GeneID" id="79266298"/>
<protein>
    <submittedName>
        <fullName evidence="2">Uncharacterized protein</fullName>
    </submittedName>
</protein>
<keyword evidence="1" id="KW-0812">Transmembrane</keyword>
<keyword evidence="3" id="KW-1185">Reference proteome</keyword>
<name>A0ABD5ZMG4_9EURY</name>
<dbReference type="EMBL" id="JBHTAP010000001">
    <property type="protein sequence ID" value="MFC7234630.1"/>
    <property type="molecule type" value="Genomic_DNA"/>
</dbReference>
<gene>
    <name evidence="2" type="ORF">ACFQJ4_04775</name>
</gene>
<evidence type="ECO:0000256" key="1">
    <source>
        <dbReference type="SAM" id="Phobius"/>
    </source>
</evidence>
<dbReference type="RefSeq" id="WP_276235643.1">
    <property type="nucleotide sequence ID" value="NZ_CP119802.1"/>
</dbReference>
<keyword evidence="1" id="KW-0472">Membrane</keyword>
<keyword evidence="1" id="KW-1133">Transmembrane helix</keyword>
<accession>A0ABD5ZMG4</accession>
<reference evidence="2 3" key="1">
    <citation type="journal article" date="2019" name="Int. J. Syst. Evol. Microbiol.">
        <title>The Global Catalogue of Microorganisms (GCM) 10K type strain sequencing project: providing services to taxonomists for standard genome sequencing and annotation.</title>
        <authorList>
            <consortium name="The Broad Institute Genomics Platform"/>
            <consortium name="The Broad Institute Genome Sequencing Center for Infectious Disease"/>
            <person name="Wu L."/>
            <person name="Ma J."/>
        </authorList>
    </citation>
    <scope>NUCLEOTIDE SEQUENCE [LARGE SCALE GENOMIC DNA]</scope>
    <source>
        <strain evidence="2 3">DT85</strain>
    </source>
</reference>
<feature type="transmembrane region" description="Helical" evidence="1">
    <location>
        <begin position="34"/>
        <end position="54"/>
    </location>
</feature>
<dbReference type="Proteomes" id="UP001596398">
    <property type="component" value="Unassembled WGS sequence"/>
</dbReference>
<evidence type="ECO:0000313" key="2">
    <source>
        <dbReference type="EMBL" id="MFC7234630.1"/>
    </source>
</evidence>
<dbReference type="InterPro" id="IPR055955">
    <property type="entry name" value="DUF7533"/>
</dbReference>